<evidence type="ECO:0000313" key="3">
    <source>
        <dbReference type="Proteomes" id="UP001234178"/>
    </source>
</evidence>
<dbReference type="InterPro" id="IPR043502">
    <property type="entry name" value="DNA/RNA_pol_sf"/>
</dbReference>
<organism evidence="2 3">
    <name type="scientific">Daphnia magna</name>
    <dbReference type="NCBI Taxonomy" id="35525"/>
    <lineage>
        <taxon>Eukaryota</taxon>
        <taxon>Metazoa</taxon>
        <taxon>Ecdysozoa</taxon>
        <taxon>Arthropoda</taxon>
        <taxon>Crustacea</taxon>
        <taxon>Branchiopoda</taxon>
        <taxon>Diplostraca</taxon>
        <taxon>Cladocera</taxon>
        <taxon>Anomopoda</taxon>
        <taxon>Daphniidae</taxon>
        <taxon>Daphnia</taxon>
    </lineage>
</organism>
<accession>A0ABQ9Z3Y5</accession>
<dbReference type="SUPFAM" id="SSF56672">
    <property type="entry name" value="DNA/RNA polymerases"/>
    <property type="match status" value="1"/>
</dbReference>
<gene>
    <name evidence="2" type="ORF">OUZ56_012747</name>
</gene>
<dbReference type="Pfam" id="PF17919">
    <property type="entry name" value="RT_RNaseH_2"/>
    <property type="match status" value="1"/>
</dbReference>
<reference evidence="2 3" key="1">
    <citation type="journal article" date="2023" name="Nucleic Acids Res.">
        <title>The hologenome of Daphnia magna reveals possible DNA methylation and microbiome-mediated evolution of the host genome.</title>
        <authorList>
            <person name="Chaturvedi A."/>
            <person name="Li X."/>
            <person name="Dhandapani V."/>
            <person name="Marshall H."/>
            <person name="Kissane S."/>
            <person name="Cuenca-Cambronero M."/>
            <person name="Asole G."/>
            <person name="Calvet F."/>
            <person name="Ruiz-Romero M."/>
            <person name="Marangio P."/>
            <person name="Guigo R."/>
            <person name="Rago D."/>
            <person name="Mirbahai L."/>
            <person name="Eastwood N."/>
            <person name="Colbourne J.K."/>
            <person name="Zhou J."/>
            <person name="Mallon E."/>
            <person name="Orsini L."/>
        </authorList>
    </citation>
    <scope>NUCLEOTIDE SEQUENCE [LARGE SCALE GENOMIC DNA]</scope>
    <source>
        <strain evidence="2">LRV0_1</strain>
    </source>
</reference>
<dbReference type="EMBL" id="JAOYFB010000002">
    <property type="protein sequence ID" value="KAK4007592.1"/>
    <property type="molecule type" value="Genomic_DNA"/>
</dbReference>
<feature type="domain" description="Reverse transcriptase/retrotransposon-derived protein RNase H-like" evidence="1">
    <location>
        <begin position="3"/>
        <end position="53"/>
    </location>
</feature>
<protein>
    <recommendedName>
        <fullName evidence="1">Reverse transcriptase/retrotransposon-derived protein RNase H-like domain-containing protein</fullName>
    </recommendedName>
</protein>
<dbReference type="Proteomes" id="UP001234178">
    <property type="component" value="Unassembled WGS sequence"/>
</dbReference>
<name>A0ABQ9Z3Y5_9CRUS</name>
<evidence type="ECO:0000259" key="1">
    <source>
        <dbReference type="Pfam" id="PF17919"/>
    </source>
</evidence>
<comment type="caution">
    <text evidence="2">The sequence shown here is derived from an EMBL/GenBank/DDBJ whole genome shotgun (WGS) entry which is preliminary data.</text>
</comment>
<dbReference type="InterPro" id="IPR041577">
    <property type="entry name" value="RT_RNaseH_2"/>
</dbReference>
<keyword evidence="3" id="KW-1185">Reference proteome</keyword>
<evidence type="ECO:0000313" key="2">
    <source>
        <dbReference type="EMBL" id="KAK4007592.1"/>
    </source>
</evidence>
<sequence length="80" mass="8578">MEILPDVCGSGIGGVLAQFIDGVERPVGYASRLLSKSETNYSITEKECLSLALSSESDHRTSSVVLVSEQTGPRRMSSML</sequence>
<proteinExistence type="predicted"/>